<dbReference type="InterPro" id="IPR011044">
    <property type="entry name" value="Quino_amine_DH_bsu"/>
</dbReference>
<protein>
    <submittedName>
        <fullName evidence="1">Glutaminyl-peptide cyclotransferase</fullName>
    </submittedName>
</protein>
<reference evidence="2" key="1">
    <citation type="journal article" date="2019" name="Int. J. Syst. Evol. Microbiol.">
        <title>The Global Catalogue of Microorganisms (GCM) 10K type strain sequencing project: providing services to taxonomists for standard genome sequencing and annotation.</title>
        <authorList>
            <consortium name="The Broad Institute Genomics Platform"/>
            <consortium name="The Broad Institute Genome Sequencing Center for Infectious Disease"/>
            <person name="Wu L."/>
            <person name="Ma J."/>
        </authorList>
    </citation>
    <scope>NUCLEOTIDE SEQUENCE [LARGE SCALE GENOMIC DNA]</scope>
    <source>
        <strain evidence="2">JCM 17329</strain>
    </source>
</reference>
<gene>
    <name evidence="1" type="ORF">GCM10022421_24360</name>
</gene>
<comment type="caution">
    <text evidence="1">The sequence shown here is derived from an EMBL/GenBank/DDBJ whole genome shotgun (WGS) entry which is preliminary data.</text>
</comment>
<dbReference type="Proteomes" id="UP001501479">
    <property type="component" value="Unassembled WGS sequence"/>
</dbReference>
<name>A0ABP7E8Y8_9GAMM</name>
<proteinExistence type="predicted"/>
<evidence type="ECO:0000313" key="2">
    <source>
        <dbReference type="Proteomes" id="UP001501479"/>
    </source>
</evidence>
<evidence type="ECO:0000313" key="1">
    <source>
        <dbReference type="EMBL" id="GAA3715851.1"/>
    </source>
</evidence>
<sequence length="323" mass="36309">MSGCIIECFSADPLPDKGLVPFEPNSDCDNNRHEHGFRGALATDKDAQALRLREQSMWQGGVIFGDIKWARGLLFLCGCWLPVEAKETVVERWALEVVATLPHEPDAFTQGLLLHDGYLYESTGLYGRSSLRKVDPESGEVVQRLALDPGYFGEGLERVGNRLIQLTWKEGLALVYDLDTLTLVQAHQYGGEGWGLCFDGESLWMSDGSATLYRRDPVDFSHQSSVTVMQQDWPRDRLNDLACVGDYIYANIWKEQRIVRIDKHSGRVDADIDATPLLALSGRPADPEAVLNGIAHDPQSNEFYLTGKHWPRMFRVRFVPTAR</sequence>
<dbReference type="InterPro" id="IPR015943">
    <property type="entry name" value="WD40/YVTN_repeat-like_dom_sf"/>
</dbReference>
<dbReference type="PANTHER" id="PTHR31270:SF1">
    <property type="entry name" value="GLUTAMINYL-PEPTIDE CYCLOTRANSFERASE"/>
    <property type="match status" value="1"/>
</dbReference>
<dbReference type="Pfam" id="PF05096">
    <property type="entry name" value="Glu_cyclase_2"/>
    <property type="match status" value="1"/>
</dbReference>
<dbReference type="PANTHER" id="PTHR31270">
    <property type="entry name" value="GLUTAMINYL-PEPTIDE CYCLOTRANSFERASE"/>
    <property type="match status" value="1"/>
</dbReference>
<organism evidence="1 2">
    <name type="scientific">Oceanisphaera sediminis</name>
    <dbReference type="NCBI Taxonomy" id="981381"/>
    <lineage>
        <taxon>Bacteria</taxon>
        <taxon>Pseudomonadati</taxon>
        <taxon>Pseudomonadota</taxon>
        <taxon>Gammaproteobacteria</taxon>
        <taxon>Aeromonadales</taxon>
        <taxon>Aeromonadaceae</taxon>
        <taxon>Oceanisphaera</taxon>
    </lineage>
</organism>
<dbReference type="SUPFAM" id="SSF50969">
    <property type="entry name" value="YVTN repeat-like/Quinoprotein amine dehydrogenase"/>
    <property type="match status" value="1"/>
</dbReference>
<dbReference type="Gene3D" id="2.130.10.10">
    <property type="entry name" value="YVTN repeat-like/Quinoprotein amine dehydrogenase"/>
    <property type="match status" value="1"/>
</dbReference>
<dbReference type="EMBL" id="BAABDS010000038">
    <property type="protein sequence ID" value="GAA3715851.1"/>
    <property type="molecule type" value="Genomic_DNA"/>
</dbReference>
<keyword evidence="2" id="KW-1185">Reference proteome</keyword>
<accession>A0ABP7E8Y8</accession>
<dbReference type="InterPro" id="IPR007788">
    <property type="entry name" value="QCT"/>
</dbReference>